<gene>
    <name evidence="1" type="ORF">LCGC14_1622850</name>
</gene>
<proteinExistence type="predicted"/>
<dbReference type="AlphaFoldDB" id="A0A0F9I568"/>
<name>A0A0F9I568_9ZZZZ</name>
<evidence type="ECO:0000313" key="1">
    <source>
        <dbReference type="EMBL" id="KKM22677.1"/>
    </source>
</evidence>
<comment type="caution">
    <text evidence="1">The sequence shown here is derived from an EMBL/GenBank/DDBJ whole genome shotgun (WGS) entry which is preliminary data.</text>
</comment>
<reference evidence="1" key="1">
    <citation type="journal article" date="2015" name="Nature">
        <title>Complex archaea that bridge the gap between prokaryotes and eukaryotes.</title>
        <authorList>
            <person name="Spang A."/>
            <person name="Saw J.H."/>
            <person name="Jorgensen S.L."/>
            <person name="Zaremba-Niedzwiedzka K."/>
            <person name="Martijn J."/>
            <person name="Lind A.E."/>
            <person name="van Eijk R."/>
            <person name="Schleper C."/>
            <person name="Guy L."/>
            <person name="Ettema T.J."/>
        </authorList>
    </citation>
    <scope>NUCLEOTIDE SEQUENCE</scope>
</reference>
<protein>
    <submittedName>
        <fullName evidence="1">Uncharacterized protein</fullName>
    </submittedName>
</protein>
<accession>A0A0F9I568</accession>
<organism evidence="1">
    <name type="scientific">marine sediment metagenome</name>
    <dbReference type="NCBI Taxonomy" id="412755"/>
    <lineage>
        <taxon>unclassified sequences</taxon>
        <taxon>metagenomes</taxon>
        <taxon>ecological metagenomes</taxon>
    </lineage>
</organism>
<dbReference type="EMBL" id="LAZR01013284">
    <property type="protein sequence ID" value="KKM22677.1"/>
    <property type="molecule type" value="Genomic_DNA"/>
</dbReference>
<sequence>MTRDVLVATDVIRTSPGNPGTLAAAVAANNAEFLNDGRTLLAVLNAATAAEITLITPGTVDGIAIGDRAITVPIHATRTMLLGPFPPGVYNNSSGMVQIDLDDDTSVTWAVFRLPA</sequence>